<dbReference type="Gene3D" id="1.10.1170.10">
    <property type="entry name" value="Inhibitor Of Apoptosis Protein (2mihbC-IAP-1), Chain A"/>
    <property type="match status" value="2"/>
</dbReference>
<dbReference type="InterPro" id="IPR013083">
    <property type="entry name" value="Znf_RING/FYVE/PHD"/>
</dbReference>
<dbReference type="GO" id="GO:0043027">
    <property type="term" value="F:cysteine-type endopeptidase inhibitor activity involved in apoptotic process"/>
    <property type="evidence" value="ECO:0007669"/>
    <property type="project" value="TreeGrafter"/>
</dbReference>
<reference evidence="6 7" key="1">
    <citation type="submission" date="2019-08" db="EMBL/GenBank/DDBJ databases">
        <authorList>
            <person name="Alioto T."/>
            <person name="Alioto T."/>
            <person name="Gomez Garrido J."/>
        </authorList>
    </citation>
    <scope>NUCLEOTIDE SEQUENCE [LARGE SCALE GENOMIC DNA]</scope>
</reference>
<dbReference type="GO" id="GO:0008270">
    <property type="term" value="F:zinc ion binding"/>
    <property type="evidence" value="ECO:0007669"/>
    <property type="project" value="UniProtKB-KW"/>
</dbReference>
<evidence type="ECO:0000313" key="6">
    <source>
        <dbReference type="EMBL" id="VVC29531.1"/>
    </source>
</evidence>
<dbReference type="InterPro" id="IPR050784">
    <property type="entry name" value="IAP"/>
</dbReference>
<dbReference type="SUPFAM" id="SSF57924">
    <property type="entry name" value="Inhibitor of apoptosis (IAP) repeat"/>
    <property type="match status" value="2"/>
</dbReference>
<dbReference type="GO" id="GO:0005634">
    <property type="term" value="C:nucleus"/>
    <property type="evidence" value="ECO:0007669"/>
    <property type="project" value="TreeGrafter"/>
</dbReference>
<dbReference type="GO" id="GO:0051726">
    <property type="term" value="P:regulation of cell cycle"/>
    <property type="evidence" value="ECO:0007669"/>
    <property type="project" value="TreeGrafter"/>
</dbReference>
<gene>
    <name evidence="6" type="ORF">CINCED_3A008143</name>
</gene>
<evidence type="ECO:0000256" key="3">
    <source>
        <dbReference type="ARBA" id="ARBA00022833"/>
    </source>
</evidence>
<dbReference type="GO" id="GO:0061630">
    <property type="term" value="F:ubiquitin protein ligase activity"/>
    <property type="evidence" value="ECO:0007669"/>
    <property type="project" value="TreeGrafter"/>
</dbReference>
<evidence type="ECO:0000259" key="5">
    <source>
        <dbReference type="PROSITE" id="PS50089"/>
    </source>
</evidence>
<dbReference type="Pfam" id="PF13920">
    <property type="entry name" value="zf-C3HC4_3"/>
    <property type="match status" value="2"/>
</dbReference>
<dbReference type="GO" id="GO:0031398">
    <property type="term" value="P:positive regulation of protein ubiquitination"/>
    <property type="evidence" value="ECO:0007669"/>
    <property type="project" value="TreeGrafter"/>
</dbReference>
<evidence type="ECO:0000256" key="1">
    <source>
        <dbReference type="ARBA" id="ARBA00006672"/>
    </source>
</evidence>
<dbReference type="EMBL" id="CABPRJ010000494">
    <property type="protein sequence ID" value="VVC29531.1"/>
    <property type="molecule type" value="Genomic_DNA"/>
</dbReference>
<evidence type="ECO:0000313" key="7">
    <source>
        <dbReference type="Proteomes" id="UP000325440"/>
    </source>
</evidence>
<proteinExistence type="inferred from homology"/>
<protein>
    <submittedName>
        <fullName evidence="6">Zinc finger, RING-type,Zinc finger, RING/FYVE/PHD-type,BIR repeat</fullName>
    </submittedName>
</protein>
<keyword evidence="2 4" id="KW-0863">Zinc-finger</keyword>
<evidence type="ECO:0000256" key="4">
    <source>
        <dbReference type="PROSITE-ProRule" id="PRU00175"/>
    </source>
</evidence>
<dbReference type="SUPFAM" id="SSF57850">
    <property type="entry name" value="RING/U-box"/>
    <property type="match status" value="1"/>
</dbReference>
<dbReference type="SMART" id="SM00184">
    <property type="entry name" value="RING"/>
    <property type="match status" value="2"/>
</dbReference>
<dbReference type="CDD" id="cd00022">
    <property type="entry name" value="BIR"/>
    <property type="match status" value="2"/>
</dbReference>
<dbReference type="InterPro" id="IPR001370">
    <property type="entry name" value="BIR_rpt"/>
</dbReference>
<dbReference type="Proteomes" id="UP000325440">
    <property type="component" value="Unassembled WGS sequence"/>
</dbReference>
<keyword evidence="3" id="KW-0862">Zinc</keyword>
<dbReference type="PANTHER" id="PTHR10044">
    <property type="entry name" value="INHIBITOR OF APOPTOSIS"/>
    <property type="match status" value="1"/>
</dbReference>
<keyword evidence="7" id="KW-1185">Reference proteome</keyword>
<dbReference type="PROSITE" id="PS50089">
    <property type="entry name" value="ZF_RING_2"/>
    <property type="match status" value="2"/>
</dbReference>
<evidence type="ECO:0000256" key="2">
    <source>
        <dbReference type="ARBA" id="ARBA00022771"/>
    </source>
</evidence>
<dbReference type="InterPro" id="IPR001841">
    <property type="entry name" value="Znf_RING"/>
</dbReference>
<dbReference type="AlphaFoldDB" id="A0A5E4MBA8"/>
<comment type="similarity">
    <text evidence="1">Belongs to the IAP family.</text>
</comment>
<dbReference type="GO" id="GO:0043066">
    <property type="term" value="P:negative regulation of apoptotic process"/>
    <property type="evidence" value="ECO:0007669"/>
    <property type="project" value="TreeGrafter"/>
</dbReference>
<dbReference type="PANTHER" id="PTHR10044:SF139">
    <property type="entry name" value="DEATH-ASSOCIATED INHIBITOR OF APOPTOSIS 2"/>
    <property type="match status" value="1"/>
</dbReference>
<dbReference type="SMART" id="SM00238">
    <property type="entry name" value="BIR"/>
    <property type="match status" value="2"/>
</dbReference>
<sequence length="433" mass="49490">MASPPSHEVVSNDLNIVKRKLKIMHMANGPPIILNKEEGIPECITEILSEPSTSQIPSSTDFTIYENRLKSFEVNWKLDFIKPDQLAKAGFYFLGKQDRVRCAFCSKGFEDWQCDDKPSFVHKNQSPKCPFFRKSQCYDVCGNFDSSSINPNSVEENDVYQIKTPTHQNFITLEARLKSFDKCNKKLNQDINTLCEAGFLYIGNGENDQTACFYCSQGLIDWEDDDEPWTEHARFSPNCIFLLLSKGRDFVDKVYRLKNSRQSINQEELSKSIADHEDGSFLENSNIKTHPTERKNSSLPQHNISVSDSLLCKICYKKKMEIAFIPCKHVLACIQCATTIELCAVCRQSFKAMKVEIYMDPEQKQNDQLQGSSSVCSKGESNKQILCKICRKEEMAVVFMPCKHIYACVKCTIQIGECPICTKPIYYTLQVYL</sequence>
<feature type="domain" description="RING-type" evidence="5">
    <location>
        <begin position="312"/>
        <end position="347"/>
    </location>
</feature>
<dbReference type="PROSITE" id="PS50143">
    <property type="entry name" value="BIR_REPEAT_2"/>
    <property type="match status" value="2"/>
</dbReference>
<name>A0A5E4MBA8_9HEMI</name>
<keyword evidence="2 4" id="KW-0479">Metal-binding</keyword>
<dbReference type="Pfam" id="PF00653">
    <property type="entry name" value="BIR"/>
    <property type="match status" value="2"/>
</dbReference>
<accession>A0A5E4MBA8</accession>
<organism evidence="6 7">
    <name type="scientific">Cinara cedri</name>
    <dbReference type="NCBI Taxonomy" id="506608"/>
    <lineage>
        <taxon>Eukaryota</taxon>
        <taxon>Metazoa</taxon>
        <taxon>Ecdysozoa</taxon>
        <taxon>Arthropoda</taxon>
        <taxon>Hexapoda</taxon>
        <taxon>Insecta</taxon>
        <taxon>Pterygota</taxon>
        <taxon>Neoptera</taxon>
        <taxon>Paraneoptera</taxon>
        <taxon>Hemiptera</taxon>
        <taxon>Sternorrhyncha</taxon>
        <taxon>Aphidomorpha</taxon>
        <taxon>Aphidoidea</taxon>
        <taxon>Aphididae</taxon>
        <taxon>Lachninae</taxon>
        <taxon>Cinara</taxon>
    </lineage>
</organism>
<dbReference type="GO" id="GO:0005737">
    <property type="term" value="C:cytoplasm"/>
    <property type="evidence" value="ECO:0007669"/>
    <property type="project" value="TreeGrafter"/>
</dbReference>
<dbReference type="OrthoDB" id="6113021at2759"/>
<dbReference type="Gene3D" id="3.30.40.10">
    <property type="entry name" value="Zinc/RING finger domain, C3HC4 (zinc finger)"/>
    <property type="match status" value="2"/>
</dbReference>
<feature type="domain" description="RING-type" evidence="5">
    <location>
        <begin position="387"/>
        <end position="422"/>
    </location>
</feature>